<dbReference type="RefSeq" id="XP_008486839.2">
    <property type="nucleotide sequence ID" value="XM_008488617.2"/>
</dbReference>
<evidence type="ECO:0000256" key="11">
    <source>
        <dbReference type="RuleBase" id="RU000688"/>
    </source>
</evidence>
<feature type="transmembrane region" description="Helical" evidence="12">
    <location>
        <begin position="7"/>
        <end position="33"/>
    </location>
</feature>
<name>A0A1S3DTJ2_DIACI</name>
<evidence type="ECO:0000256" key="1">
    <source>
        <dbReference type="ARBA" id="ARBA00004651"/>
    </source>
</evidence>
<dbReference type="PRINTS" id="PR00237">
    <property type="entry name" value="GPCRRHODOPSN"/>
</dbReference>
<sequence length="170" mass="18407">FYHPIPIFLFLFPLIRPLIPLPLLLCLQVWIFGGLWCKGWLAVDVWMCTASILNLCAISLDRYIAVTRPVKYPSIMSMGRAKLLICFVWVLSFSICFPPLIGFVAGSINQRQSLNGSVTVGNVTGIGGGRSGISIGGRNVSTFVGRVEHTTGAADGFGKGYSDASEGYSE</sequence>
<keyword evidence="10 11" id="KW-0807">Transducer</keyword>
<dbReference type="Pfam" id="PF00001">
    <property type="entry name" value="7tm_1"/>
    <property type="match status" value="1"/>
</dbReference>
<dbReference type="PROSITE" id="PS00237">
    <property type="entry name" value="G_PROTEIN_RECEP_F1_1"/>
    <property type="match status" value="1"/>
</dbReference>
<dbReference type="Proteomes" id="UP000079169">
    <property type="component" value="Unplaced"/>
</dbReference>
<keyword evidence="7 12" id="KW-0472">Membrane</keyword>
<dbReference type="PROSITE" id="PS50262">
    <property type="entry name" value="G_PROTEIN_RECEP_F1_2"/>
    <property type="match status" value="1"/>
</dbReference>
<dbReference type="SUPFAM" id="SSF81321">
    <property type="entry name" value="Family A G protein-coupled receptor-like"/>
    <property type="match status" value="1"/>
</dbReference>
<keyword evidence="5 12" id="KW-1133">Transmembrane helix</keyword>
<feature type="non-terminal residue" evidence="15">
    <location>
        <position position="170"/>
    </location>
</feature>
<feature type="transmembrane region" description="Helical" evidence="12">
    <location>
        <begin position="81"/>
        <end position="105"/>
    </location>
</feature>
<keyword evidence="6 11" id="KW-0297">G-protein coupled receptor</keyword>
<evidence type="ECO:0000256" key="5">
    <source>
        <dbReference type="ARBA" id="ARBA00022989"/>
    </source>
</evidence>
<evidence type="ECO:0000256" key="8">
    <source>
        <dbReference type="ARBA" id="ARBA00023170"/>
    </source>
</evidence>
<evidence type="ECO:0000256" key="3">
    <source>
        <dbReference type="ARBA" id="ARBA00022475"/>
    </source>
</evidence>
<dbReference type="GO" id="GO:0005886">
    <property type="term" value="C:plasma membrane"/>
    <property type="evidence" value="ECO:0007669"/>
    <property type="project" value="UniProtKB-SubCell"/>
</dbReference>
<dbReference type="PANTHER" id="PTHR24248">
    <property type="entry name" value="ADRENERGIC RECEPTOR-RELATED G-PROTEIN COUPLED RECEPTOR"/>
    <property type="match status" value="1"/>
</dbReference>
<organism evidence="14 15">
    <name type="scientific">Diaphorina citri</name>
    <name type="common">Asian citrus psyllid</name>
    <dbReference type="NCBI Taxonomy" id="121845"/>
    <lineage>
        <taxon>Eukaryota</taxon>
        <taxon>Metazoa</taxon>
        <taxon>Ecdysozoa</taxon>
        <taxon>Arthropoda</taxon>
        <taxon>Hexapoda</taxon>
        <taxon>Insecta</taxon>
        <taxon>Pterygota</taxon>
        <taxon>Neoptera</taxon>
        <taxon>Paraneoptera</taxon>
        <taxon>Hemiptera</taxon>
        <taxon>Sternorrhyncha</taxon>
        <taxon>Psylloidea</taxon>
        <taxon>Psyllidae</taxon>
        <taxon>Diaphorininae</taxon>
        <taxon>Diaphorina</taxon>
    </lineage>
</organism>
<evidence type="ECO:0000256" key="10">
    <source>
        <dbReference type="ARBA" id="ARBA00023224"/>
    </source>
</evidence>
<dbReference type="InterPro" id="IPR000276">
    <property type="entry name" value="GPCR_Rhodpsn"/>
</dbReference>
<feature type="domain" description="G-protein coupled receptors family 1 profile" evidence="13">
    <location>
        <begin position="1"/>
        <end position="101"/>
    </location>
</feature>
<dbReference type="PaxDb" id="121845-A0A1S3DTJ2"/>
<evidence type="ECO:0000256" key="4">
    <source>
        <dbReference type="ARBA" id="ARBA00022692"/>
    </source>
</evidence>
<evidence type="ECO:0000256" key="6">
    <source>
        <dbReference type="ARBA" id="ARBA00023040"/>
    </source>
</evidence>
<dbReference type="AlphaFoldDB" id="A0A1S3DTJ2"/>
<evidence type="ECO:0000259" key="13">
    <source>
        <dbReference type="PROSITE" id="PS50262"/>
    </source>
</evidence>
<reference evidence="15" key="1">
    <citation type="submission" date="2025-08" db="UniProtKB">
        <authorList>
            <consortium name="RefSeq"/>
        </authorList>
    </citation>
    <scope>IDENTIFICATION</scope>
</reference>
<accession>A0A1S3DTJ2</accession>
<dbReference type="Gene3D" id="1.20.1070.10">
    <property type="entry name" value="Rhodopsin 7-helix transmembrane proteins"/>
    <property type="match status" value="1"/>
</dbReference>
<evidence type="ECO:0000256" key="2">
    <source>
        <dbReference type="ARBA" id="ARBA00010663"/>
    </source>
</evidence>
<feature type="non-terminal residue" evidence="15">
    <location>
        <position position="1"/>
    </location>
</feature>
<dbReference type="InterPro" id="IPR017452">
    <property type="entry name" value="GPCR_Rhodpsn_7TM"/>
</dbReference>
<evidence type="ECO:0000256" key="9">
    <source>
        <dbReference type="ARBA" id="ARBA00023180"/>
    </source>
</evidence>
<evidence type="ECO:0000256" key="12">
    <source>
        <dbReference type="SAM" id="Phobius"/>
    </source>
</evidence>
<dbReference type="GeneID" id="103523584"/>
<keyword evidence="14" id="KW-1185">Reference proteome</keyword>
<comment type="similarity">
    <text evidence="2 11">Belongs to the G-protein coupled receptor 1 family.</text>
</comment>
<evidence type="ECO:0000313" key="14">
    <source>
        <dbReference type="Proteomes" id="UP000079169"/>
    </source>
</evidence>
<keyword evidence="8 11" id="KW-0675">Receptor</keyword>
<evidence type="ECO:0000256" key="7">
    <source>
        <dbReference type="ARBA" id="ARBA00023136"/>
    </source>
</evidence>
<dbReference type="PANTHER" id="PTHR24248:SF174">
    <property type="entry name" value="TYRAMINE_OCTOPAMINE RECEPTOR"/>
    <property type="match status" value="1"/>
</dbReference>
<protein>
    <submittedName>
        <fullName evidence="15">Octopamine receptor-like</fullName>
    </submittedName>
</protein>
<keyword evidence="3" id="KW-1003">Cell membrane</keyword>
<dbReference type="STRING" id="121845.A0A1S3DTJ2"/>
<comment type="subcellular location">
    <subcellularLocation>
        <location evidence="1">Cell membrane</location>
        <topology evidence="1">Multi-pass membrane protein</topology>
    </subcellularLocation>
</comment>
<evidence type="ECO:0000313" key="15">
    <source>
        <dbReference type="RefSeq" id="XP_008486839.2"/>
    </source>
</evidence>
<keyword evidence="4 11" id="KW-0812">Transmembrane</keyword>
<gene>
    <name evidence="15" type="primary">LOC103523584</name>
</gene>
<keyword evidence="9" id="KW-0325">Glycoprotein</keyword>
<dbReference type="GO" id="GO:0004930">
    <property type="term" value="F:G protein-coupled receptor activity"/>
    <property type="evidence" value="ECO:0007669"/>
    <property type="project" value="UniProtKB-KW"/>
</dbReference>
<proteinExistence type="inferred from homology"/>
<dbReference type="KEGG" id="dci:103523584"/>